<name>L8XZW4_9GAMM</name>
<dbReference type="Gene3D" id="1.25.40.10">
    <property type="entry name" value="Tetratricopeptide repeat domain"/>
    <property type="match status" value="1"/>
</dbReference>
<dbReference type="SMART" id="SM00028">
    <property type="entry name" value="TPR"/>
    <property type="match status" value="2"/>
</dbReference>
<keyword evidence="1" id="KW-0802">TPR repeat</keyword>
<evidence type="ECO:0000313" key="4">
    <source>
        <dbReference type="Proteomes" id="UP000011617"/>
    </source>
</evidence>
<dbReference type="InterPro" id="IPR011990">
    <property type="entry name" value="TPR-like_helical_dom_sf"/>
</dbReference>
<sequence>MRTTTFLILALIVISGCTSRTDGGARVRPLPNQPASSTSGAIPSGIPLDDGSAPAAQATPYGGTNEVRFPSYPMDQSSGFPVETPKAPNAPQAPVFPNTAQAPVSAPKTTTTQQPTYAPNAPMIPGQSTTTASADKGTYKPSQNQNNAVQSLLDEANSAVKANQLERAATALNRAVRLEPNNASIWYDLAQIRLHQGKYEQSEQLANKSISFAKGNQDLVNKNWRVISSARQAKGDTAGAQEAMRNAQ</sequence>
<proteinExistence type="predicted"/>
<feature type="compositionally biased region" description="Polar residues" evidence="2">
    <location>
        <begin position="98"/>
        <end position="117"/>
    </location>
</feature>
<dbReference type="SUPFAM" id="SSF48452">
    <property type="entry name" value="TPR-like"/>
    <property type="match status" value="1"/>
</dbReference>
<evidence type="ECO:0000256" key="1">
    <source>
        <dbReference type="PROSITE-ProRule" id="PRU00339"/>
    </source>
</evidence>
<dbReference type="RefSeq" id="WP_008315544.1">
    <property type="nucleotide sequence ID" value="NZ_KB372779.1"/>
</dbReference>
<evidence type="ECO:0000313" key="3">
    <source>
        <dbReference type="EMBL" id="ELV08290.1"/>
    </source>
</evidence>
<dbReference type="HOGENOM" id="CLU_1119812_0_0_6"/>
<accession>L8XZW4</accession>
<keyword evidence="4" id="KW-1185">Reference proteome</keyword>
<gene>
    <name evidence="3" type="ORF">F387_00536</name>
</gene>
<dbReference type="AlphaFoldDB" id="L8XZW4"/>
<dbReference type="PROSITE" id="PS50005">
    <property type="entry name" value="TPR"/>
    <property type="match status" value="1"/>
</dbReference>
<comment type="caution">
    <text evidence="3">The sequence shown here is derived from an EMBL/GenBank/DDBJ whole genome shotgun (WGS) entry which is preliminary data.</text>
</comment>
<dbReference type="PATRIC" id="fig|1261130.3.peg.962"/>
<feature type="region of interest" description="Disordered" evidence="2">
    <location>
        <begin position="20"/>
        <end position="144"/>
    </location>
</feature>
<evidence type="ECO:0000256" key="2">
    <source>
        <dbReference type="SAM" id="MobiDB-lite"/>
    </source>
</evidence>
<dbReference type="EMBL" id="AOBV01000006">
    <property type="protein sequence ID" value="ELV08290.1"/>
    <property type="molecule type" value="Genomic_DNA"/>
</dbReference>
<protein>
    <submittedName>
        <fullName evidence="3">Uncharacterized protein</fullName>
    </submittedName>
</protein>
<dbReference type="PROSITE" id="PS51257">
    <property type="entry name" value="PROKAR_LIPOPROTEIN"/>
    <property type="match status" value="1"/>
</dbReference>
<dbReference type="Pfam" id="PF13432">
    <property type="entry name" value="TPR_16"/>
    <property type="match status" value="1"/>
</dbReference>
<organism evidence="3 4">
    <name type="scientific">Wohlfahrtiimonas chitiniclastica SH04</name>
    <dbReference type="NCBI Taxonomy" id="1261130"/>
    <lineage>
        <taxon>Bacteria</taxon>
        <taxon>Pseudomonadati</taxon>
        <taxon>Pseudomonadota</taxon>
        <taxon>Gammaproteobacteria</taxon>
        <taxon>Cardiobacteriales</taxon>
        <taxon>Ignatzschineriaceae</taxon>
        <taxon>Wohlfahrtiimonas</taxon>
    </lineage>
</organism>
<dbReference type="InterPro" id="IPR019734">
    <property type="entry name" value="TPR_rpt"/>
</dbReference>
<reference evidence="3 4" key="1">
    <citation type="journal article" date="2013" name="Genome Announc.">
        <title>Complete Genome Sequence of Wohlfahrtiimonas chitiniclastica Strain SH04, Isolated from Chrysomya megacephala Collected from Pudong International Airport in China.</title>
        <authorList>
            <person name="Cao X.M."/>
            <person name="Chen T."/>
            <person name="Xu L.Z."/>
            <person name="Yao L.S."/>
            <person name="Qi J."/>
            <person name="Zhang X.L."/>
            <person name="Yan Q.L."/>
            <person name="Deng Y.H."/>
            <person name="Guo T.Y."/>
            <person name="Wang J."/>
            <person name="Hu K.X."/>
            <person name="Xu B.L."/>
        </authorList>
    </citation>
    <scope>NUCLEOTIDE SEQUENCE [LARGE SCALE GENOMIC DNA]</scope>
    <source>
        <strain evidence="3 4">SH04</strain>
    </source>
</reference>
<dbReference type="OrthoDB" id="5570544at2"/>
<dbReference type="Proteomes" id="UP000011617">
    <property type="component" value="Unassembled WGS sequence"/>
</dbReference>
<feature type="repeat" description="TPR" evidence="1">
    <location>
        <begin position="149"/>
        <end position="182"/>
    </location>
</feature>